<dbReference type="Pfam" id="PF00263">
    <property type="entry name" value="Secretin"/>
    <property type="match status" value="1"/>
</dbReference>
<evidence type="ECO:0000313" key="6">
    <source>
        <dbReference type="EMBL" id="MCL2893181.1"/>
    </source>
</evidence>
<comment type="caution">
    <text evidence="6">The sequence shown here is derived from an EMBL/GenBank/DDBJ whole genome shotgun (WGS) entry which is preliminary data.</text>
</comment>
<feature type="chain" id="PRO_5045408038" evidence="3">
    <location>
        <begin position="37"/>
        <end position="481"/>
    </location>
</feature>
<feature type="compositionally biased region" description="Gly residues" evidence="2">
    <location>
        <begin position="177"/>
        <end position="188"/>
    </location>
</feature>
<evidence type="ECO:0000256" key="3">
    <source>
        <dbReference type="SAM" id="SignalP"/>
    </source>
</evidence>
<dbReference type="PANTHER" id="PTHR30332">
    <property type="entry name" value="PROBABLE GENERAL SECRETION PATHWAY PROTEIN D"/>
    <property type="match status" value="1"/>
</dbReference>
<dbReference type="InterPro" id="IPR004846">
    <property type="entry name" value="T2SS/T3SS_dom"/>
</dbReference>
<gene>
    <name evidence="6" type="ORF">MFP26_10855</name>
</gene>
<dbReference type="RefSeq" id="WP_249244711.1">
    <property type="nucleotide sequence ID" value="NZ_JAKPBZ010000110.1"/>
</dbReference>
<evidence type="ECO:0000256" key="2">
    <source>
        <dbReference type="SAM" id="MobiDB-lite"/>
    </source>
</evidence>
<dbReference type="EMBL" id="JAKPBZ010000110">
    <property type="protein sequence ID" value="MCL2893181.1"/>
    <property type="molecule type" value="Genomic_DNA"/>
</dbReference>
<evidence type="ECO:0000256" key="1">
    <source>
        <dbReference type="RuleBase" id="RU004003"/>
    </source>
</evidence>
<proteinExistence type="inferred from homology"/>
<feature type="domain" description="Type II/III secretion system secretin-like" evidence="4">
    <location>
        <begin position="289"/>
        <end position="450"/>
    </location>
</feature>
<organism evidence="6 7">
    <name type="scientific">Brenneria tiliae</name>
    <dbReference type="NCBI Taxonomy" id="2914984"/>
    <lineage>
        <taxon>Bacteria</taxon>
        <taxon>Pseudomonadati</taxon>
        <taxon>Pseudomonadota</taxon>
        <taxon>Gammaproteobacteria</taxon>
        <taxon>Enterobacterales</taxon>
        <taxon>Pectobacteriaceae</taxon>
        <taxon>Brenneria</taxon>
    </lineage>
</organism>
<feature type="domain" description="Pilus formation protein N-terminal" evidence="5">
    <location>
        <begin position="46"/>
        <end position="113"/>
    </location>
</feature>
<evidence type="ECO:0000259" key="4">
    <source>
        <dbReference type="Pfam" id="PF00263"/>
    </source>
</evidence>
<evidence type="ECO:0000259" key="5">
    <source>
        <dbReference type="Pfam" id="PF13629"/>
    </source>
</evidence>
<evidence type="ECO:0000313" key="7">
    <source>
        <dbReference type="Proteomes" id="UP001203069"/>
    </source>
</evidence>
<feature type="region of interest" description="Disordered" evidence="2">
    <location>
        <begin position="177"/>
        <end position="197"/>
    </location>
</feature>
<dbReference type="InterPro" id="IPR050810">
    <property type="entry name" value="Bact_Secretion_Sys_Channel"/>
</dbReference>
<sequence>MTMFSLFLKADFWDTCKRLPAACWLAMMFIPATAFAAGVSEVAETHVVHMTVHQGRLLQLDALPDSVLVADPQIASFELPSPGNLFIYAKSVGTTTLYAMDENGNVINAIRIVSEHDLKALSERMKREFPGADIQLEASVPSGVIVRGSVDTPQDAKRVIDSVQAYISVSTAAGGGAAGGGGGGGGGSANLPGSSESSGKVINQLKIKTPSQINIRVRVVEVSRNLTHELGFNWEASLNRGSGVIGAGTGTLSNFFDSGTGAFTRADGSNFLGFNLSGGDGSLSTLLSAMNKQGMASVLAEPNLTAMSGETAAFAAGGEVPVVIITNNNVNIDYKAYGVILRMTPTLLSANRISLHIAPEVSELTSVGSVTLEGGSTIPALTVRRADTTVELASGQSFALAGMLRSSNSQTVTGVPGLSSIPMFGRLFENEASSHEETELVIIATAYVVEPVSAGELQTPGQGVKTLDSVMPSYGAVGYLY</sequence>
<reference evidence="6 7" key="1">
    <citation type="submission" date="2022-02" db="EMBL/GenBank/DDBJ databases">
        <title>Description of Brenneria tiliae sp. nov. isolated from symptomatic Tilia x moltkei and Tilia x europaea trees in the UK.</title>
        <authorList>
            <person name="Kile H."/>
        </authorList>
    </citation>
    <scope>NUCLEOTIDE SEQUENCE [LARGE SCALE GENOMIC DNA]</scope>
    <source>
        <strain evidence="6 7">MC1SB4.1</strain>
    </source>
</reference>
<keyword evidence="3" id="KW-0732">Signal</keyword>
<dbReference type="InterPro" id="IPR032789">
    <property type="entry name" value="T2SS-T3SS_pil_N"/>
</dbReference>
<dbReference type="InterPro" id="IPR001775">
    <property type="entry name" value="GspD/PilQ"/>
</dbReference>
<dbReference type="PANTHER" id="PTHR30332:SF17">
    <property type="entry name" value="TYPE IV PILIATION SYSTEM PROTEIN DR_0774-RELATED"/>
    <property type="match status" value="1"/>
</dbReference>
<dbReference type="Pfam" id="PF13629">
    <property type="entry name" value="T2SS-T3SS_pil_N"/>
    <property type="match status" value="1"/>
</dbReference>
<accession>A0ABT0MTK1</accession>
<comment type="similarity">
    <text evidence="1">Belongs to the bacterial secretin family.</text>
</comment>
<protein>
    <submittedName>
        <fullName evidence="6">Type II and III secretion system protein family protein</fullName>
    </submittedName>
</protein>
<dbReference type="Proteomes" id="UP001203069">
    <property type="component" value="Unassembled WGS sequence"/>
</dbReference>
<feature type="signal peptide" evidence="3">
    <location>
        <begin position="1"/>
        <end position="36"/>
    </location>
</feature>
<dbReference type="PRINTS" id="PR00811">
    <property type="entry name" value="BCTERIALGSPD"/>
</dbReference>
<keyword evidence="7" id="KW-1185">Reference proteome</keyword>
<name>A0ABT0MTK1_9GAMM</name>